<evidence type="ECO:0000259" key="1">
    <source>
        <dbReference type="Pfam" id="PF00535"/>
    </source>
</evidence>
<dbReference type="Pfam" id="PF00535">
    <property type="entry name" value="Glycos_transf_2"/>
    <property type="match status" value="1"/>
</dbReference>
<protein>
    <recommendedName>
        <fullName evidence="1">Glycosyltransferase 2-like domain-containing protein</fullName>
    </recommendedName>
</protein>
<dbReference type="PANTHER" id="PTHR43630:SF2">
    <property type="entry name" value="GLYCOSYLTRANSFERASE"/>
    <property type="match status" value="1"/>
</dbReference>
<dbReference type="SUPFAM" id="SSF53448">
    <property type="entry name" value="Nucleotide-diphospho-sugar transferases"/>
    <property type="match status" value="1"/>
</dbReference>
<evidence type="ECO:0000313" key="3">
    <source>
        <dbReference type="Proteomes" id="UP000230214"/>
    </source>
</evidence>
<dbReference type="InterPro" id="IPR029044">
    <property type="entry name" value="Nucleotide-diphossugar_trans"/>
</dbReference>
<feature type="domain" description="Glycosyltransferase 2-like" evidence="1">
    <location>
        <begin position="8"/>
        <end position="169"/>
    </location>
</feature>
<dbReference type="InterPro" id="IPR001173">
    <property type="entry name" value="Glyco_trans_2-like"/>
</dbReference>
<accession>A0A2H0RBA3</accession>
<dbReference type="Proteomes" id="UP000230214">
    <property type="component" value="Unassembled WGS sequence"/>
</dbReference>
<dbReference type="Gene3D" id="3.90.550.10">
    <property type="entry name" value="Spore Coat Polysaccharide Biosynthesis Protein SpsA, Chain A"/>
    <property type="match status" value="1"/>
</dbReference>
<name>A0A2H0RBA3_UNCKA</name>
<dbReference type="EMBL" id="PCXU01000011">
    <property type="protein sequence ID" value="PIR43809.1"/>
    <property type="molecule type" value="Genomic_DNA"/>
</dbReference>
<gene>
    <name evidence="2" type="ORF">COV24_01035</name>
</gene>
<comment type="caution">
    <text evidence="2">The sequence shown here is derived from an EMBL/GenBank/DDBJ whole genome shotgun (WGS) entry which is preliminary data.</text>
</comment>
<dbReference type="PANTHER" id="PTHR43630">
    <property type="entry name" value="POLY-BETA-1,6-N-ACETYL-D-GLUCOSAMINE SYNTHASE"/>
    <property type="match status" value="1"/>
</dbReference>
<sequence>MQKKLTISVGIPALNEEANIKKLLESILDQKEDNYTLKEIIVISDGSTDNTVKNAKTLSDSKIKIISYRTRNGKACRLNEIFLISNNDLLLLVDADCALDKNAIKTLVTCYINTRSDLIAGNPKPREIKTFMQKTLLPSLIVMDNIKLKFDRGNNVYGFNGRLLLLSKKIYKSIKIPNMSGDDAYIYFYAKDRGYDTFYEEAAMVYYYLPKTLQDHLKQSKRFVETQYLMERYFGKNIRSEYLIPKKIIVIEIFRVFIKYPIYLFIYLCVQTFIRFAGRDKSYSNSVWEISSTTKKNEKKC</sequence>
<organism evidence="2 3">
    <name type="scientific">candidate division WWE3 bacterium CG10_big_fil_rev_8_21_14_0_10_32_10</name>
    <dbReference type="NCBI Taxonomy" id="1975090"/>
    <lineage>
        <taxon>Bacteria</taxon>
        <taxon>Katanobacteria</taxon>
    </lineage>
</organism>
<evidence type="ECO:0000313" key="2">
    <source>
        <dbReference type="EMBL" id="PIR43809.1"/>
    </source>
</evidence>
<reference evidence="2 3" key="1">
    <citation type="submission" date="2017-09" db="EMBL/GenBank/DDBJ databases">
        <title>Depth-based differentiation of microbial function through sediment-hosted aquifers and enrichment of novel symbionts in the deep terrestrial subsurface.</title>
        <authorList>
            <person name="Probst A.J."/>
            <person name="Ladd B."/>
            <person name="Jarett J.K."/>
            <person name="Geller-Mcgrath D.E."/>
            <person name="Sieber C.M."/>
            <person name="Emerson J.B."/>
            <person name="Anantharaman K."/>
            <person name="Thomas B.C."/>
            <person name="Malmstrom R."/>
            <person name="Stieglmeier M."/>
            <person name="Klingl A."/>
            <person name="Woyke T."/>
            <person name="Ryan C.M."/>
            <person name="Banfield J.F."/>
        </authorList>
    </citation>
    <scope>NUCLEOTIDE SEQUENCE [LARGE SCALE GENOMIC DNA]</scope>
    <source>
        <strain evidence="2">CG10_big_fil_rev_8_21_14_0_10_32_10</strain>
    </source>
</reference>
<proteinExistence type="predicted"/>
<dbReference type="AlphaFoldDB" id="A0A2H0RBA3"/>